<dbReference type="EMBL" id="KB908844">
    <property type="protein sequence ID" value="EOA82570.1"/>
    <property type="molecule type" value="Genomic_DNA"/>
</dbReference>
<feature type="region of interest" description="Disordered" evidence="1">
    <location>
        <begin position="141"/>
        <end position="160"/>
    </location>
</feature>
<gene>
    <name evidence="2" type="ORF">SETTUDRAFT_34130</name>
</gene>
<sequence length="321" mass="34505">MVECVQTLWRLSTRFDPQTSPERKKGCRIAWASRSNSSKAECGTETGLWNGSRFTTNRAAMGNTSTQPVYGFVIGFCFGAIYSRESTQCIPGWTTIRRGARIGGCTGPKVISNIAQGGQSTGSALVSRPVPGTLQEGWSGSCSAGHDTRLAGGSPLTPAPRQLEEWRSTGRDAPSNAYVGYDPYAGSSGLGNHGGHNGPKSFGAFGARGGYGAYGRSSSGSFSEYERPREGREAEMTVPEQSPDVTPSRARRNTRDVPTAGRVQNTSSMELPESERKPLRLWVPDEQDTESGGAWKAEREILADLLEFLKEESRNGAHAEG</sequence>
<feature type="compositionally biased region" description="Basic and acidic residues" evidence="1">
    <location>
        <begin position="224"/>
        <end position="235"/>
    </location>
</feature>
<evidence type="ECO:0000313" key="2">
    <source>
        <dbReference type="EMBL" id="EOA82570.1"/>
    </source>
</evidence>
<accession>R0IAY9</accession>
<protein>
    <submittedName>
        <fullName evidence="2">Uncharacterized protein</fullName>
    </submittedName>
</protein>
<dbReference type="RefSeq" id="XP_008029430.1">
    <property type="nucleotide sequence ID" value="XM_008031239.1"/>
</dbReference>
<dbReference type="GeneID" id="19403861"/>
<organism evidence="2 3">
    <name type="scientific">Exserohilum turcicum (strain 28A)</name>
    <name type="common">Northern leaf blight fungus</name>
    <name type="synonym">Setosphaeria turcica</name>
    <dbReference type="NCBI Taxonomy" id="671987"/>
    <lineage>
        <taxon>Eukaryota</taxon>
        <taxon>Fungi</taxon>
        <taxon>Dikarya</taxon>
        <taxon>Ascomycota</taxon>
        <taxon>Pezizomycotina</taxon>
        <taxon>Dothideomycetes</taxon>
        <taxon>Pleosporomycetidae</taxon>
        <taxon>Pleosporales</taxon>
        <taxon>Pleosporineae</taxon>
        <taxon>Pleosporaceae</taxon>
        <taxon>Exserohilum</taxon>
    </lineage>
</organism>
<dbReference type="AlphaFoldDB" id="R0IAY9"/>
<keyword evidence="3" id="KW-1185">Reference proteome</keyword>
<reference evidence="2 3" key="1">
    <citation type="journal article" date="2012" name="PLoS Pathog.">
        <title>Diverse lifestyles and strategies of plant pathogenesis encoded in the genomes of eighteen Dothideomycetes fungi.</title>
        <authorList>
            <person name="Ohm R.A."/>
            <person name="Feau N."/>
            <person name="Henrissat B."/>
            <person name="Schoch C.L."/>
            <person name="Horwitz B.A."/>
            <person name="Barry K.W."/>
            <person name="Condon B.J."/>
            <person name="Copeland A.C."/>
            <person name="Dhillon B."/>
            <person name="Glaser F."/>
            <person name="Hesse C.N."/>
            <person name="Kosti I."/>
            <person name="LaButti K."/>
            <person name="Lindquist E.A."/>
            <person name="Lucas S."/>
            <person name="Salamov A.A."/>
            <person name="Bradshaw R.E."/>
            <person name="Ciuffetti L."/>
            <person name="Hamelin R.C."/>
            <person name="Kema G.H.J."/>
            <person name="Lawrence C."/>
            <person name="Scott J.A."/>
            <person name="Spatafora J.W."/>
            <person name="Turgeon B.G."/>
            <person name="de Wit P.J.G.M."/>
            <person name="Zhong S."/>
            <person name="Goodwin S.B."/>
            <person name="Grigoriev I.V."/>
        </authorList>
    </citation>
    <scope>NUCLEOTIDE SEQUENCE [LARGE SCALE GENOMIC DNA]</scope>
    <source>
        <strain evidence="3">28A</strain>
    </source>
</reference>
<name>R0IAY9_EXST2</name>
<dbReference type="HOGENOM" id="CLU_866439_0_0_1"/>
<evidence type="ECO:0000313" key="3">
    <source>
        <dbReference type="Proteomes" id="UP000016935"/>
    </source>
</evidence>
<proteinExistence type="predicted"/>
<dbReference type="Proteomes" id="UP000016935">
    <property type="component" value="Unassembled WGS sequence"/>
</dbReference>
<feature type="region of interest" description="Disordered" evidence="1">
    <location>
        <begin position="216"/>
        <end position="295"/>
    </location>
</feature>
<evidence type="ECO:0000256" key="1">
    <source>
        <dbReference type="SAM" id="MobiDB-lite"/>
    </source>
</evidence>
<reference evidence="2 3" key="2">
    <citation type="journal article" date="2013" name="PLoS Genet.">
        <title>Comparative genome structure, secondary metabolite, and effector coding capacity across Cochliobolus pathogens.</title>
        <authorList>
            <person name="Condon B.J."/>
            <person name="Leng Y."/>
            <person name="Wu D."/>
            <person name="Bushley K.E."/>
            <person name="Ohm R.A."/>
            <person name="Otillar R."/>
            <person name="Martin J."/>
            <person name="Schackwitz W."/>
            <person name="Grimwood J."/>
            <person name="MohdZainudin N."/>
            <person name="Xue C."/>
            <person name="Wang R."/>
            <person name="Manning V.A."/>
            <person name="Dhillon B."/>
            <person name="Tu Z.J."/>
            <person name="Steffenson B.J."/>
            <person name="Salamov A."/>
            <person name="Sun H."/>
            <person name="Lowry S."/>
            <person name="LaButti K."/>
            <person name="Han J."/>
            <person name="Copeland A."/>
            <person name="Lindquist E."/>
            <person name="Barry K."/>
            <person name="Schmutz J."/>
            <person name="Baker S.E."/>
            <person name="Ciuffetti L.M."/>
            <person name="Grigoriev I.V."/>
            <person name="Zhong S."/>
            <person name="Turgeon B.G."/>
        </authorList>
    </citation>
    <scope>NUCLEOTIDE SEQUENCE [LARGE SCALE GENOMIC DNA]</scope>
    <source>
        <strain evidence="3">28A</strain>
    </source>
</reference>